<keyword evidence="3" id="KW-0694">RNA-binding</keyword>
<protein>
    <recommendedName>
        <fullName evidence="5">RNA-binding S4 domain-containing protein</fullName>
    </recommendedName>
</protein>
<organism evidence="6 7">
    <name type="scientific">Lactuca sativa</name>
    <name type="common">Garden lettuce</name>
    <dbReference type="NCBI Taxonomy" id="4236"/>
    <lineage>
        <taxon>Eukaryota</taxon>
        <taxon>Viridiplantae</taxon>
        <taxon>Streptophyta</taxon>
        <taxon>Embryophyta</taxon>
        <taxon>Tracheophyta</taxon>
        <taxon>Spermatophyta</taxon>
        <taxon>Magnoliopsida</taxon>
        <taxon>eudicotyledons</taxon>
        <taxon>Gunneridae</taxon>
        <taxon>Pentapetalae</taxon>
        <taxon>asterids</taxon>
        <taxon>campanulids</taxon>
        <taxon>Asterales</taxon>
        <taxon>Asteraceae</taxon>
        <taxon>Cichorioideae</taxon>
        <taxon>Cichorieae</taxon>
        <taxon>Lactucinae</taxon>
        <taxon>Lactuca</taxon>
    </lineage>
</organism>
<reference evidence="6 7" key="1">
    <citation type="journal article" date="2017" name="Nat. Commun.">
        <title>Genome assembly with in vitro proximity ligation data and whole-genome triplication in lettuce.</title>
        <authorList>
            <person name="Reyes-Chin-Wo S."/>
            <person name="Wang Z."/>
            <person name="Yang X."/>
            <person name="Kozik A."/>
            <person name="Arikit S."/>
            <person name="Song C."/>
            <person name="Xia L."/>
            <person name="Froenicke L."/>
            <person name="Lavelle D.O."/>
            <person name="Truco M.J."/>
            <person name="Xia R."/>
            <person name="Zhu S."/>
            <person name="Xu C."/>
            <person name="Xu H."/>
            <person name="Xu X."/>
            <person name="Cox K."/>
            <person name="Korf I."/>
            <person name="Meyers B.C."/>
            <person name="Michelmore R.W."/>
        </authorList>
    </citation>
    <scope>NUCLEOTIDE SEQUENCE [LARGE SCALE GENOMIC DNA]</scope>
    <source>
        <strain evidence="7">cv. Salinas</strain>
        <tissue evidence="6">Seedlings</tissue>
    </source>
</reference>
<accession>A0A9R1UZA5</accession>
<dbReference type="GO" id="GO:0019843">
    <property type="term" value="F:rRNA binding"/>
    <property type="evidence" value="ECO:0007669"/>
    <property type="project" value="InterPro"/>
</dbReference>
<dbReference type="AlphaFoldDB" id="A0A9R1UZA5"/>
<feature type="region of interest" description="Disordered" evidence="4">
    <location>
        <begin position="81"/>
        <end position="128"/>
    </location>
</feature>
<dbReference type="EMBL" id="NBSK02000007">
    <property type="protein sequence ID" value="KAJ0196004.1"/>
    <property type="molecule type" value="Genomic_DNA"/>
</dbReference>
<evidence type="ECO:0000259" key="5">
    <source>
        <dbReference type="Pfam" id="PF01479"/>
    </source>
</evidence>
<keyword evidence="2" id="KW-0687">Ribonucleoprotein</keyword>
<dbReference type="GO" id="GO:1990904">
    <property type="term" value="C:ribonucleoprotein complex"/>
    <property type="evidence" value="ECO:0007669"/>
    <property type="project" value="UniProtKB-KW"/>
</dbReference>
<dbReference type="FunFam" id="3.10.290.10:FF:000004">
    <property type="entry name" value="40s ribosomal protein s9"/>
    <property type="match status" value="1"/>
</dbReference>
<evidence type="ECO:0000256" key="1">
    <source>
        <dbReference type="ARBA" id="ARBA00007465"/>
    </source>
</evidence>
<evidence type="ECO:0000256" key="4">
    <source>
        <dbReference type="SAM" id="MobiDB-lite"/>
    </source>
</evidence>
<dbReference type="InterPro" id="IPR036986">
    <property type="entry name" value="S4_RNA-bd_sf"/>
</dbReference>
<sequence length="128" mass="14587">MYEPKQARLRSCLNVENFLECYLQTLVFETGLANSIHLARVLIKQRHIRVGRQVMNVPSFMVRLDSYKHIDFSLSSPFKGGRPGRVKRKNQKAAAKKALGGDADEIYSPAPYAPRQRNRRAGKKDEKG</sequence>
<evidence type="ECO:0000256" key="2">
    <source>
        <dbReference type="ARBA" id="ARBA00023274"/>
    </source>
</evidence>
<dbReference type="Pfam" id="PF01479">
    <property type="entry name" value="S4"/>
    <property type="match status" value="1"/>
</dbReference>
<dbReference type="PANTHER" id="PTHR11831">
    <property type="entry name" value="30S 40S RIBOSOMAL PROTEIN"/>
    <property type="match status" value="1"/>
</dbReference>
<dbReference type="InterPro" id="IPR022801">
    <property type="entry name" value="Ribosomal_uS4"/>
</dbReference>
<name>A0A9R1UZA5_LACSA</name>
<gene>
    <name evidence="6" type="ORF">LSAT_V11C700348130</name>
</gene>
<comment type="caution">
    <text evidence="6">The sequence shown here is derived from an EMBL/GenBank/DDBJ whole genome shotgun (WGS) entry which is preliminary data.</text>
</comment>
<dbReference type="Proteomes" id="UP000235145">
    <property type="component" value="Unassembled WGS sequence"/>
</dbReference>
<keyword evidence="7" id="KW-1185">Reference proteome</keyword>
<evidence type="ECO:0000313" key="7">
    <source>
        <dbReference type="Proteomes" id="UP000235145"/>
    </source>
</evidence>
<dbReference type="SUPFAM" id="SSF55174">
    <property type="entry name" value="Alpha-L RNA-binding motif"/>
    <property type="match status" value="1"/>
</dbReference>
<evidence type="ECO:0000256" key="3">
    <source>
        <dbReference type="PROSITE-ProRule" id="PRU00182"/>
    </source>
</evidence>
<dbReference type="PANTHER" id="PTHR11831:SF47">
    <property type="entry name" value="SMALL RIBOSOMAL SUBUNIT PROTEIN US4Y"/>
    <property type="match status" value="1"/>
</dbReference>
<evidence type="ECO:0000313" key="6">
    <source>
        <dbReference type="EMBL" id="KAJ0196004.1"/>
    </source>
</evidence>
<feature type="domain" description="RNA-binding S4" evidence="5">
    <location>
        <begin position="23"/>
        <end position="63"/>
    </location>
</feature>
<dbReference type="Gene3D" id="3.10.290.10">
    <property type="entry name" value="RNA-binding S4 domain"/>
    <property type="match status" value="1"/>
</dbReference>
<dbReference type="CDD" id="cd00165">
    <property type="entry name" value="S4"/>
    <property type="match status" value="1"/>
</dbReference>
<proteinExistence type="inferred from homology"/>
<dbReference type="PROSITE" id="PS50889">
    <property type="entry name" value="S4"/>
    <property type="match status" value="1"/>
</dbReference>
<feature type="compositionally biased region" description="Basic residues" evidence="4">
    <location>
        <begin position="82"/>
        <end position="95"/>
    </location>
</feature>
<comment type="similarity">
    <text evidence="1">Belongs to the universal ribosomal protein uS4 family.</text>
</comment>
<dbReference type="InterPro" id="IPR002942">
    <property type="entry name" value="S4_RNA-bd"/>
</dbReference>